<dbReference type="EMBL" id="AP031322">
    <property type="protein sequence ID" value="BFH72242.1"/>
    <property type="molecule type" value="Genomic_DNA"/>
</dbReference>
<evidence type="ECO:0000313" key="2">
    <source>
        <dbReference type="EMBL" id="BFH72242.1"/>
    </source>
</evidence>
<dbReference type="AlphaFoldDB" id="A0AAT9GMZ5"/>
<organism evidence="2">
    <name type="scientific">Sulfurisphaera javensis</name>
    <dbReference type="NCBI Taxonomy" id="2049879"/>
    <lineage>
        <taxon>Archaea</taxon>
        <taxon>Thermoproteota</taxon>
        <taxon>Thermoprotei</taxon>
        <taxon>Sulfolobales</taxon>
        <taxon>Sulfolobaceae</taxon>
        <taxon>Sulfurisphaera</taxon>
    </lineage>
</organism>
<protein>
    <submittedName>
        <fullName evidence="2">Uncharacterized protein</fullName>
    </submittedName>
</protein>
<accession>A0AAT9GMZ5</accession>
<keyword evidence="1" id="KW-1133">Transmembrane helix</keyword>
<keyword evidence="1" id="KW-0812">Transmembrane</keyword>
<reference evidence="2" key="1">
    <citation type="submission" date="2024-03" db="EMBL/GenBank/DDBJ databases">
        <title>Complete genome sequence of Sulfurisphaera javensis strain KD-1.</title>
        <authorList>
            <person name="Sakai H."/>
            <person name="Nur N."/>
            <person name="Suwanto A."/>
            <person name="Kurosawa N."/>
        </authorList>
    </citation>
    <scope>NUCLEOTIDE SEQUENCE</scope>
    <source>
        <strain evidence="2">KD-1</strain>
    </source>
</reference>
<name>A0AAT9GMZ5_9CREN</name>
<proteinExistence type="predicted"/>
<sequence length="717" mass="77766">MVMRKKKGLSEVVGFFIILIILLAVLIPLGIYLFSQPTVQAQQIQNAQAYKNLALEQYRDFQPIDFNSGGFSVAPVYFIYQDGSAYFVFVENQNPPEPLTITSIEVFNGTTWVTKSVNINVEIKYANTKLAGYPAIQIPLSKQPYKNQASYVAAVTQYGNIIYASPPYVLPMPSLKKSIGIPAVDPYNFTVLEQPQFEILKISQNGIPIQQFIHDVNGPNSNTMTFVWAYLLSKQSNGIFTFNGYWNGPIAYEYNSSSSLSLSSPPPPQFKGTLSGVFVGANMTLEGTFSGSLGSNSGYPIYFVSGNAESITFTYSFLLGSVSGESFSGEILLPGSILNNYFVNPDYLNITISGSGTIQVYNVSGSITINGSFNGYVNGIKEIKKSENGNQITITGNNITGIIEGTILSATLTPSYNTQGYLDGYINGILNKVKITANGVYDLLGYLIAAPIISAKLNNAEFNNVIANSVLPNVLAFPLPFNVTINEFSGILVLSNNHGSGTFNGLITFPPIGSLEIYQVGISDFSGKINGEFENDYRYLLGAWVPPVTLTVLPGTKNAVVEAAYSGLLSNYYWIVTPLVVRISVAIGNPSNETLVFTSAQITMKTDEIIQFLGSSGVQPFSATLYGSALDNFSKPIIVTPLNVSNFTLTLTIPVNSIFAPNLFPPSTSIQNQYQALESNSVDYIELYLTLLEPNGYGITITTIIPPYSIPVQGQAS</sequence>
<dbReference type="KEGG" id="sjv:SJAV_01860"/>
<keyword evidence="1" id="KW-0472">Membrane</keyword>
<feature type="transmembrane region" description="Helical" evidence="1">
    <location>
        <begin position="12"/>
        <end position="34"/>
    </location>
</feature>
<evidence type="ECO:0000256" key="1">
    <source>
        <dbReference type="SAM" id="Phobius"/>
    </source>
</evidence>
<gene>
    <name evidence="2" type="ORF">SJAV_01860</name>
</gene>